<dbReference type="Pfam" id="PF01022">
    <property type="entry name" value="HTH_5"/>
    <property type="match status" value="1"/>
</dbReference>
<dbReference type="PROSITE" id="PS50987">
    <property type="entry name" value="HTH_ARSR_2"/>
    <property type="match status" value="1"/>
</dbReference>
<protein>
    <recommendedName>
        <fullName evidence="5">HTH arsR-type domain-containing protein</fullName>
    </recommendedName>
</protein>
<organism evidence="6 7">
    <name type="scientific">Acetobacterium wieringae</name>
    <dbReference type="NCBI Taxonomy" id="52694"/>
    <lineage>
        <taxon>Bacteria</taxon>
        <taxon>Bacillati</taxon>
        <taxon>Bacillota</taxon>
        <taxon>Clostridia</taxon>
        <taxon>Eubacteriales</taxon>
        <taxon>Eubacteriaceae</taxon>
        <taxon>Acetobacterium</taxon>
    </lineage>
</organism>
<evidence type="ECO:0000256" key="1">
    <source>
        <dbReference type="ARBA" id="ARBA00023015"/>
    </source>
</evidence>
<dbReference type="AlphaFoldDB" id="A0A1F2PKT2"/>
<feature type="domain" description="HTH arsR-type" evidence="5">
    <location>
        <begin position="9"/>
        <end position="103"/>
    </location>
</feature>
<dbReference type="InterPro" id="IPR036390">
    <property type="entry name" value="WH_DNA-bd_sf"/>
</dbReference>
<dbReference type="EMBL" id="LKEU01000023">
    <property type="protein sequence ID" value="OFV71372.1"/>
    <property type="molecule type" value="Genomic_DNA"/>
</dbReference>
<dbReference type="InterPro" id="IPR018334">
    <property type="entry name" value="ArsR_HTH"/>
</dbReference>
<evidence type="ECO:0000256" key="3">
    <source>
        <dbReference type="ARBA" id="ARBA00023163"/>
    </source>
</evidence>
<keyword evidence="1" id="KW-0805">Transcription regulation</keyword>
<dbReference type="PANTHER" id="PTHR43132">
    <property type="entry name" value="ARSENICAL RESISTANCE OPERON REPRESSOR ARSR-RELATED"/>
    <property type="match status" value="1"/>
</dbReference>
<dbReference type="PROSITE" id="PS00846">
    <property type="entry name" value="HTH_ARSR_1"/>
    <property type="match status" value="1"/>
</dbReference>
<dbReference type="GO" id="GO:0003677">
    <property type="term" value="F:DNA binding"/>
    <property type="evidence" value="ECO:0007669"/>
    <property type="project" value="UniProtKB-KW"/>
</dbReference>
<dbReference type="Gene3D" id="1.10.10.10">
    <property type="entry name" value="Winged helix-like DNA-binding domain superfamily/Winged helix DNA-binding domain"/>
    <property type="match status" value="1"/>
</dbReference>
<gene>
    <name evidence="6" type="ORF">ACWI_11010</name>
</gene>
<dbReference type="PANTHER" id="PTHR43132:SF6">
    <property type="entry name" value="HTH-TYPE TRANSCRIPTIONAL REPRESSOR CZRA"/>
    <property type="match status" value="1"/>
</dbReference>
<keyword evidence="4" id="KW-0105">Cadmium resistance</keyword>
<evidence type="ECO:0000313" key="6">
    <source>
        <dbReference type="EMBL" id="OFV71372.1"/>
    </source>
</evidence>
<dbReference type="OrthoDB" id="9794330at2"/>
<comment type="caution">
    <text evidence="6">The sequence shown here is derived from an EMBL/GenBank/DDBJ whole genome shotgun (WGS) entry which is preliminary data.</text>
</comment>
<dbReference type="InterPro" id="IPR011991">
    <property type="entry name" value="ArsR-like_HTH"/>
</dbReference>
<dbReference type="RefSeq" id="WP_070370440.1">
    <property type="nucleotide sequence ID" value="NZ_CP097897.1"/>
</dbReference>
<dbReference type="NCBIfam" id="NF033788">
    <property type="entry name" value="HTH_metalloreg"/>
    <property type="match status" value="1"/>
</dbReference>
<dbReference type="SUPFAM" id="SSF46785">
    <property type="entry name" value="Winged helix' DNA-binding domain"/>
    <property type="match status" value="1"/>
</dbReference>
<reference evidence="6 7" key="1">
    <citation type="submission" date="2015-09" db="EMBL/GenBank/DDBJ databases">
        <title>Genome sequence of Acetobacterium wieringae DSM 1911.</title>
        <authorList>
            <person name="Poehlein A."/>
            <person name="Bengelsdorf F.R."/>
            <person name="Schiel-Bengelsdorf B."/>
            <person name="Duerre P."/>
            <person name="Daniel R."/>
        </authorList>
    </citation>
    <scope>NUCLEOTIDE SEQUENCE [LARGE SCALE GENOMIC DNA]</scope>
    <source>
        <strain evidence="6 7">DSM 1911</strain>
    </source>
</reference>
<dbReference type="Proteomes" id="UP000176244">
    <property type="component" value="Unassembled WGS sequence"/>
</dbReference>
<dbReference type="CDD" id="cd00090">
    <property type="entry name" value="HTH_ARSR"/>
    <property type="match status" value="1"/>
</dbReference>
<keyword evidence="2" id="KW-0238">DNA-binding</keyword>
<evidence type="ECO:0000313" key="7">
    <source>
        <dbReference type="Proteomes" id="UP000176244"/>
    </source>
</evidence>
<dbReference type="InterPro" id="IPR051011">
    <property type="entry name" value="Metal_resp_trans_reg"/>
</dbReference>
<keyword evidence="3" id="KW-0804">Transcription</keyword>
<evidence type="ECO:0000256" key="4">
    <source>
        <dbReference type="ARBA" id="ARBA00043263"/>
    </source>
</evidence>
<accession>A0A1F2PKT2</accession>
<dbReference type="STRING" id="52694.ACWI_11010"/>
<proteinExistence type="predicted"/>
<dbReference type="GO" id="GO:0046686">
    <property type="term" value="P:response to cadmium ion"/>
    <property type="evidence" value="ECO:0007669"/>
    <property type="project" value="UniProtKB-KW"/>
</dbReference>
<evidence type="ECO:0000256" key="2">
    <source>
        <dbReference type="ARBA" id="ARBA00023125"/>
    </source>
</evidence>
<dbReference type="InterPro" id="IPR001845">
    <property type="entry name" value="HTH_ArsR_DNA-bd_dom"/>
</dbReference>
<dbReference type="PRINTS" id="PR00778">
    <property type="entry name" value="HTHARSR"/>
</dbReference>
<sequence>MSKVLKNDHTEETLFEVAEFFKVLGDPTRIKIVSALFENGELCVNDIVNLVDVTRTAVSHQLRILKDKRIISYRKEGQMKFYHLDDAHVEVIVLLTITHLSHH</sequence>
<dbReference type="InterPro" id="IPR036388">
    <property type="entry name" value="WH-like_DNA-bd_sf"/>
</dbReference>
<dbReference type="GO" id="GO:0003700">
    <property type="term" value="F:DNA-binding transcription factor activity"/>
    <property type="evidence" value="ECO:0007669"/>
    <property type="project" value="InterPro"/>
</dbReference>
<dbReference type="SMART" id="SM00418">
    <property type="entry name" value="HTH_ARSR"/>
    <property type="match status" value="1"/>
</dbReference>
<evidence type="ECO:0000259" key="5">
    <source>
        <dbReference type="PROSITE" id="PS50987"/>
    </source>
</evidence>
<name>A0A1F2PKT2_9FIRM</name>